<dbReference type="AlphaFoldDB" id="A0A382U9A3"/>
<sequence>MKLSVIIVSYNVKYFLEQCLRSVIKATQNLEVEIIVVDNNSVDESAEMVKRKFPNITLIHNKENVGFSKANNQAILQTKGEFILLLNPDTLVEEDALEKSVTFMSDNKEAGAVGVQMVDGKGKFLDESKRGVPNFQTSLFKFLGFHRFFPKFKLFNHYYLGFLKKEQRHEVEILVGAFMLIKKSVLDKVGPLDEQFFMYWEDTDLSIRISESGYKNYYLG</sequence>
<dbReference type="CDD" id="cd04186">
    <property type="entry name" value="GT_2_like_c"/>
    <property type="match status" value="1"/>
</dbReference>
<feature type="domain" description="Glycosyltransferase 2-like" evidence="1">
    <location>
        <begin position="4"/>
        <end position="189"/>
    </location>
</feature>
<dbReference type="Gene3D" id="3.90.550.10">
    <property type="entry name" value="Spore Coat Polysaccharide Biosynthesis Protein SpsA, Chain A"/>
    <property type="match status" value="1"/>
</dbReference>
<dbReference type="SUPFAM" id="SSF53448">
    <property type="entry name" value="Nucleotide-diphospho-sugar transferases"/>
    <property type="match status" value="1"/>
</dbReference>
<dbReference type="InterPro" id="IPR001173">
    <property type="entry name" value="Glyco_trans_2-like"/>
</dbReference>
<evidence type="ECO:0000259" key="1">
    <source>
        <dbReference type="Pfam" id="PF00535"/>
    </source>
</evidence>
<dbReference type="EMBL" id="UINC01142503">
    <property type="protein sequence ID" value="SVD30870.1"/>
    <property type="molecule type" value="Genomic_DNA"/>
</dbReference>
<accession>A0A382U9A3</accession>
<dbReference type="InterPro" id="IPR029044">
    <property type="entry name" value="Nucleotide-diphossugar_trans"/>
</dbReference>
<organism evidence="2">
    <name type="scientific">marine metagenome</name>
    <dbReference type="NCBI Taxonomy" id="408172"/>
    <lineage>
        <taxon>unclassified sequences</taxon>
        <taxon>metagenomes</taxon>
        <taxon>ecological metagenomes</taxon>
    </lineage>
</organism>
<dbReference type="PANTHER" id="PTHR43179">
    <property type="entry name" value="RHAMNOSYLTRANSFERASE WBBL"/>
    <property type="match status" value="1"/>
</dbReference>
<dbReference type="PANTHER" id="PTHR43179:SF7">
    <property type="entry name" value="RHAMNOSYLTRANSFERASE WBBL"/>
    <property type="match status" value="1"/>
</dbReference>
<dbReference type="Pfam" id="PF00535">
    <property type="entry name" value="Glycos_transf_2"/>
    <property type="match status" value="1"/>
</dbReference>
<name>A0A382U9A3_9ZZZZ</name>
<reference evidence="2" key="1">
    <citation type="submission" date="2018-05" db="EMBL/GenBank/DDBJ databases">
        <authorList>
            <person name="Lanie J.A."/>
            <person name="Ng W.-L."/>
            <person name="Kazmierczak K.M."/>
            <person name="Andrzejewski T.M."/>
            <person name="Davidsen T.M."/>
            <person name="Wayne K.J."/>
            <person name="Tettelin H."/>
            <person name="Glass J.I."/>
            <person name="Rusch D."/>
            <person name="Podicherti R."/>
            <person name="Tsui H.-C.T."/>
            <person name="Winkler M.E."/>
        </authorList>
    </citation>
    <scope>NUCLEOTIDE SEQUENCE</scope>
</reference>
<proteinExistence type="predicted"/>
<feature type="non-terminal residue" evidence="2">
    <location>
        <position position="220"/>
    </location>
</feature>
<protein>
    <recommendedName>
        <fullName evidence="1">Glycosyltransferase 2-like domain-containing protein</fullName>
    </recommendedName>
</protein>
<gene>
    <name evidence="2" type="ORF">METZ01_LOCUS383724</name>
</gene>
<evidence type="ECO:0000313" key="2">
    <source>
        <dbReference type="EMBL" id="SVD30870.1"/>
    </source>
</evidence>